<comment type="caution">
    <text evidence="2">The sequence shown here is derived from an EMBL/GenBank/DDBJ whole genome shotgun (WGS) entry which is preliminary data.</text>
</comment>
<evidence type="ECO:0000313" key="3">
    <source>
        <dbReference type="Proteomes" id="UP001349262"/>
    </source>
</evidence>
<feature type="transmembrane region" description="Helical" evidence="1">
    <location>
        <begin position="524"/>
        <end position="550"/>
    </location>
</feature>
<dbReference type="PANTHER" id="PTHR43044:SF2">
    <property type="entry name" value="POLYSULPHIDE REDUCTASE NRFD"/>
    <property type="match status" value="1"/>
</dbReference>
<feature type="transmembrane region" description="Helical" evidence="1">
    <location>
        <begin position="272"/>
        <end position="294"/>
    </location>
</feature>
<keyword evidence="1" id="KW-0472">Membrane</keyword>
<evidence type="ECO:0000313" key="2">
    <source>
        <dbReference type="EMBL" id="MEE7457660.1"/>
    </source>
</evidence>
<feature type="transmembrane region" description="Helical" evidence="1">
    <location>
        <begin position="48"/>
        <end position="67"/>
    </location>
</feature>
<keyword evidence="1" id="KW-1133">Transmembrane helix</keyword>
<protein>
    <submittedName>
        <fullName evidence="2">DUF3341 domain-containing protein</fullName>
    </submittedName>
</protein>
<dbReference type="EMBL" id="MLBY01000004">
    <property type="protein sequence ID" value="MEE7457660.1"/>
    <property type="molecule type" value="Genomic_DNA"/>
</dbReference>
<feature type="transmembrane region" description="Helical" evidence="1">
    <location>
        <begin position="108"/>
        <end position="127"/>
    </location>
</feature>
<feature type="transmembrane region" description="Helical" evidence="1">
    <location>
        <begin position="231"/>
        <end position="251"/>
    </location>
</feature>
<sequence length="609" mass="61312">MSATGLSPAGEADSLYGAPVIGPDETVASIGAALAGVVLTPARREWRLAAAGALALAATCAALRFVLPVPALGAGGAGWWIGLASGCLMICGLLLLAGVEWRCGIGRLAQTAALFGASLATLFPASVHPMSLAALLAASAGLWGAALLPDLALLRDRLAEGGPAGASSRRGRFYRLAACGFRGSAGQWRVWDGACRGLALLGILAAVAVLTDLAVATALRSDRHDTLLPVALLVEAVLSGAGLTAALAVALRRVQGLDGLVTGRHLDILGRLILALGLAALYCHVTECVAAFLYGGAPERTHLARRVLGDGGPAFWMLMLVGLLPSQLFWIGTVRRKATALGLIGALVAIGLGADHGLIARSAASPADAAFSQALLAAFGPAAAALCAIGVFALGLFLVFRLVPPVSIVETRQLALARNSGAASDAAGSEPEPQGGRLAATFRSEAGLSEAVRSLTVLDRPPRLDAFGPVPMPEAAEALHRVGWRLRWAALGGAGLGAAAYLAVRAAEGVRAFDGAGAAVLSWAVLAVPVLSAATAGGTLGLVVALCYALRREAGAAPSSALAGRFVLTVVPSADGFNPAALLRRLNGLPEGAGRPLAVDGIAAAGPRR</sequence>
<organism evidence="2 3">
    <name type="scientific">Methylobacterium radiotolerans</name>
    <dbReference type="NCBI Taxonomy" id="31998"/>
    <lineage>
        <taxon>Bacteria</taxon>
        <taxon>Pseudomonadati</taxon>
        <taxon>Pseudomonadota</taxon>
        <taxon>Alphaproteobacteria</taxon>
        <taxon>Hyphomicrobiales</taxon>
        <taxon>Methylobacteriaceae</taxon>
        <taxon>Methylobacterium</taxon>
    </lineage>
</organism>
<reference evidence="2 3" key="1">
    <citation type="journal article" date="2012" name="Genet. Mol. Biol.">
        <title>Analysis of 16S rRNA and mxaF genes revealing insights into Methylobacterium niche-specific plant association.</title>
        <authorList>
            <person name="Dourado M.N."/>
            <person name="Andreote F.D."/>
            <person name="Dini-Andreote F."/>
            <person name="Conti R."/>
            <person name="Araujo J.M."/>
            <person name="Araujo W.L."/>
        </authorList>
    </citation>
    <scope>NUCLEOTIDE SEQUENCE [LARGE SCALE GENOMIC DNA]</scope>
    <source>
        <strain evidence="2 3">SR1.6/4</strain>
    </source>
</reference>
<feature type="transmembrane region" description="Helical" evidence="1">
    <location>
        <begin position="133"/>
        <end position="154"/>
    </location>
</feature>
<feature type="transmembrane region" description="Helical" evidence="1">
    <location>
        <begin position="79"/>
        <end position="96"/>
    </location>
</feature>
<accession>A0ABU7TAX1</accession>
<dbReference type="PANTHER" id="PTHR43044">
    <property type="match status" value="1"/>
</dbReference>
<proteinExistence type="predicted"/>
<gene>
    <name evidence="2" type="ORF">MRSR164_13015</name>
</gene>
<keyword evidence="1" id="KW-0812">Transmembrane</keyword>
<feature type="transmembrane region" description="Helical" evidence="1">
    <location>
        <begin position="338"/>
        <end position="359"/>
    </location>
</feature>
<feature type="transmembrane region" description="Helical" evidence="1">
    <location>
        <begin position="486"/>
        <end position="504"/>
    </location>
</feature>
<feature type="transmembrane region" description="Helical" evidence="1">
    <location>
        <begin position="379"/>
        <end position="403"/>
    </location>
</feature>
<keyword evidence="3" id="KW-1185">Reference proteome</keyword>
<name>A0ABU7TAX1_9HYPH</name>
<evidence type="ECO:0000256" key="1">
    <source>
        <dbReference type="SAM" id="Phobius"/>
    </source>
</evidence>
<dbReference type="Proteomes" id="UP001349262">
    <property type="component" value="Unassembled WGS sequence"/>
</dbReference>
<feature type="transmembrane region" description="Helical" evidence="1">
    <location>
        <begin position="314"/>
        <end position="331"/>
    </location>
</feature>
<feature type="transmembrane region" description="Helical" evidence="1">
    <location>
        <begin position="198"/>
        <end position="219"/>
    </location>
</feature>